<organism evidence="4 5">
    <name type="scientific">Streptomyces carminius</name>
    <dbReference type="NCBI Taxonomy" id="2665496"/>
    <lineage>
        <taxon>Bacteria</taxon>
        <taxon>Bacillati</taxon>
        <taxon>Actinomycetota</taxon>
        <taxon>Actinomycetes</taxon>
        <taxon>Kitasatosporales</taxon>
        <taxon>Streptomycetaceae</taxon>
        <taxon>Streptomyces</taxon>
    </lineage>
</organism>
<feature type="domain" description="AB hydrolase-1" evidence="3">
    <location>
        <begin position="103"/>
        <end position="312"/>
    </location>
</feature>
<evidence type="ECO:0000313" key="5">
    <source>
        <dbReference type="Proteomes" id="UP000230407"/>
    </source>
</evidence>
<dbReference type="Pfam" id="PF00561">
    <property type="entry name" value="Abhydrolase_1"/>
    <property type="match status" value="1"/>
</dbReference>
<dbReference type="PANTHER" id="PTHR43329">
    <property type="entry name" value="EPOXIDE HYDROLASE"/>
    <property type="match status" value="1"/>
</dbReference>
<evidence type="ECO:0000256" key="2">
    <source>
        <dbReference type="SAM" id="MobiDB-lite"/>
    </source>
</evidence>
<keyword evidence="1 4" id="KW-0378">Hydrolase</keyword>
<evidence type="ECO:0000256" key="1">
    <source>
        <dbReference type="ARBA" id="ARBA00022801"/>
    </source>
</evidence>
<reference evidence="4 5" key="1">
    <citation type="submission" date="2017-11" db="EMBL/GenBank/DDBJ databases">
        <title>Streptomyces carmine sp. nov., a novel actinomycete isolated from Sophora alopecuroides in Xinjiang, China.</title>
        <authorList>
            <person name="Wang Y."/>
            <person name="Luo X."/>
            <person name="Wan C."/>
            <person name="Zhang L."/>
        </authorList>
    </citation>
    <scope>NUCLEOTIDE SEQUENCE [LARGE SCALE GENOMIC DNA]</scope>
    <source>
        <strain evidence="4 5">TRM SA0054</strain>
    </source>
</reference>
<evidence type="ECO:0000259" key="3">
    <source>
        <dbReference type="Pfam" id="PF00561"/>
    </source>
</evidence>
<keyword evidence="5" id="KW-1185">Reference proteome</keyword>
<dbReference type="SUPFAM" id="SSF53474">
    <property type="entry name" value="alpha/beta-Hydrolases"/>
    <property type="match status" value="1"/>
</dbReference>
<dbReference type="Proteomes" id="UP000230407">
    <property type="component" value="Unassembled WGS sequence"/>
</dbReference>
<comment type="caution">
    <text evidence="4">The sequence shown here is derived from an EMBL/GenBank/DDBJ whole genome shotgun (WGS) entry which is preliminary data.</text>
</comment>
<protein>
    <submittedName>
        <fullName evidence="4">Alpha/beta hydrolase</fullName>
    </submittedName>
</protein>
<dbReference type="InterPro" id="IPR029058">
    <property type="entry name" value="AB_hydrolase_fold"/>
</dbReference>
<feature type="compositionally biased region" description="Low complexity" evidence="2">
    <location>
        <begin position="57"/>
        <end position="66"/>
    </location>
</feature>
<feature type="region of interest" description="Disordered" evidence="2">
    <location>
        <begin position="43"/>
        <end position="69"/>
    </location>
</feature>
<dbReference type="AlphaFoldDB" id="A0A2M8LZ54"/>
<dbReference type="GO" id="GO:0016787">
    <property type="term" value="F:hydrolase activity"/>
    <property type="evidence" value="ECO:0007669"/>
    <property type="project" value="UniProtKB-KW"/>
</dbReference>
<proteinExistence type="predicted"/>
<dbReference type="Gene3D" id="3.40.50.1820">
    <property type="entry name" value="alpha/beta hydrolase"/>
    <property type="match status" value="1"/>
</dbReference>
<sequence>MVVRAATVHRSGTAAVRGAGARWRRGAGTAVAALLLASACATGGGQPPGEAPRRPAAEAATPAAPAFDSATRGDAEFNRLFRHEFADVDGVRMHYVTGGTGEPLVLLHGWPQSWYEWRGIMPELAERYTVYALDLPGLGDSGGAPSGYDKATLARHVHGLVAGELGLRGINLVGHDLGAGVGFQYAAQYPDEVAKYAHLDYPLPGPALSADRYRSLSWHMAFHDQDAFPETLVDDDVREYLALFFPYVAHGGTAFGGPGAKSPFTNEQIDEFARTYRRPQVLTGGFELYRTLEKDERDNTAAAPITMPVMLMTAEGMLESTRSTVEPRMTRITRAVEVPGAGHWLPEENPEFVTAELLRFFGGRAAR</sequence>
<dbReference type="InterPro" id="IPR000639">
    <property type="entry name" value="Epox_hydrolase-like"/>
</dbReference>
<gene>
    <name evidence="4" type="ORF">CUT44_13480</name>
</gene>
<dbReference type="InterPro" id="IPR000073">
    <property type="entry name" value="AB_hydrolase_1"/>
</dbReference>
<accession>A0A2M8LZ54</accession>
<name>A0A2M8LZ54_9ACTN</name>
<dbReference type="PRINTS" id="PR00412">
    <property type="entry name" value="EPOXHYDRLASE"/>
</dbReference>
<evidence type="ECO:0000313" key="4">
    <source>
        <dbReference type="EMBL" id="PJE97258.1"/>
    </source>
</evidence>
<dbReference type="EMBL" id="PGGW01000045">
    <property type="protein sequence ID" value="PJE97258.1"/>
    <property type="molecule type" value="Genomic_DNA"/>
</dbReference>